<feature type="compositionally biased region" description="Low complexity" evidence="1">
    <location>
        <begin position="412"/>
        <end position="425"/>
    </location>
</feature>
<evidence type="ECO:0000256" key="1">
    <source>
        <dbReference type="SAM" id="MobiDB-lite"/>
    </source>
</evidence>
<gene>
    <name evidence="2" type="ORF">AGERDE_LOCUS7907</name>
</gene>
<accession>A0A9N9BQV6</accession>
<feature type="region of interest" description="Disordered" evidence="1">
    <location>
        <begin position="412"/>
        <end position="501"/>
    </location>
</feature>
<proteinExistence type="predicted"/>
<feature type="compositionally biased region" description="Polar residues" evidence="1">
    <location>
        <begin position="478"/>
        <end position="489"/>
    </location>
</feature>
<sequence>QMGIIIETFHGKVPNTKAAAIIFEACRRGILDRTNRRLLDEERRALKGGEIFVFAEKSSGIKRWTDGKYWSPSRVIGDFLVYFELDTRMHNIKREQDINPSLRSRIEREGLKVQIGNKGTFIYRKNGLIKKTVSMNGENDVEHMIIYEYPPSDNSTEEEREKLYPPQAYVELADIEPSEEILKRFQKPNHSNDRERIVEDHGSDDYDNENGSGSSENDKSDECQQWSNVLKSENDGDYNKESNWVVSRESSKVLAYSPHSPIHYSTPGIVPNSPYPHSQYHCSSVHQHACGGSQMSFHNYNNPNNLSAKSPSLHIINPIFLSRPENNPTISNTVVSNKFGEQIPRNHGNLLPAISGRHHPYHNHNLTPITNTTNFHQIENAPIEPSLTYPRYPSDDVRDNLRLMSPVATATSSNNLFSNSSSLRNWPTTNNSDSRNFFQNNHNSTANGIENGDGAAVTLANPSRSADSPEGSEKSEENVYSSATITANESSSSQSDDSPKNDAFVAIKSTKKRGVIANSPRLENLLEDSTDEDINKTATTRFNQSPSVVISTSRVNHLKDSKKSKGNRNTGAANYPTQRAVVRPRTSSRSEIVRSTSSTTAANNYGFVPRRPFVVAIGGNSPARSSLGPVLVRSNSSADSGS</sequence>
<dbReference type="PANTHER" id="PTHR28027">
    <property type="entry name" value="TRANSCRIPTIONAL REGULATOR MIT1"/>
    <property type="match status" value="1"/>
</dbReference>
<dbReference type="OrthoDB" id="5572844at2759"/>
<dbReference type="Pfam" id="PF09729">
    <property type="entry name" value="Gti1_Pac2"/>
    <property type="match status" value="1"/>
</dbReference>
<feature type="compositionally biased region" description="Low complexity" evidence="1">
    <location>
        <begin position="585"/>
        <end position="600"/>
    </location>
</feature>
<feature type="compositionally biased region" description="Basic and acidic residues" evidence="1">
    <location>
        <begin position="190"/>
        <end position="204"/>
    </location>
</feature>
<evidence type="ECO:0000313" key="2">
    <source>
        <dbReference type="EMBL" id="CAG8576504.1"/>
    </source>
</evidence>
<comment type="caution">
    <text evidence="2">The sequence shown here is derived from an EMBL/GenBank/DDBJ whole genome shotgun (WGS) entry which is preliminary data.</text>
</comment>
<dbReference type="InterPro" id="IPR018608">
    <property type="entry name" value="Gti1/Pac2"/>
</dbReference>
<feature type="region of interest" description="Disordered" evidence="1">
    <location>
        <begin position="620"/>
        <end position="642"/>
    </location>
</feature>
<feature type="region of interest" description="Disordered" evidence="1">
    <location>
        <begin position="184"/>
        <end position="223"/>
    </location>
</feature>
<evidence type="ECO:0000313" key="3">
    <source>
        <dbReference type="Proteomes" id="UP000789831"/>
    </source>
</evidence>
<dbReference type="Proteomes" id="UP000789831">
    <property type="component" value="Unassembled WGS sequence"/>
</dbReference>
<feature type="region of interest" description="Disordered" evidence="1">
    <location>
        <begin position="554"/>
        <end position="605"/>
    </location>
</feature>
<dbReference type="EMBL" id="CAJVPL010001544">
    <property type="protein sequence ID" value="CAG8576504.1"/>
    <property type="molecule type" value="Genomic_DNA"/>
</dbReference>
<feature type="compositionally biased region" description="Polar residues" evidence="1">
    <location>
        <begin position="426"/>
        <end position="448"/>
    </location>
</feature>
<organism evidence="2 3">
    <name type="scientific">Ambispora gerdemannii</name>
    <dbReference type="NCBI Taxonomy" id="144530"/>
    <lineage>
        <taxon>Eukaryota</taxon>
        <taxon>Fungi</taxon>
        <taxon>Fungi incertae sedis</taxon>
        <taxon>Mucoromycota</taxon>
        <taxon>Glomeromycotina</taxon>
        <taxon>Glomeromycetes</taxon>
        <taxon>Archaeosporales</taxon>
        <taxon>Ambisporaceae</taxon>
        <taxon>Ambispora</taxon>
    </lineage>
</organism>
<feature type="compositionally biased region" description="Polar residues" evidence="1">
    <location>
        <begin position="567"/>
        <end position="577"/>
    </location>
</feature>
<name>A0A9N9BQV6_9GLOM</name>
<protein>
    <submittedName>
        <fullName evidence="2">1697_t:CDS:1</fullName>
    </submittedName>
</protein>
<dbReference type="PANTHER" id="PTHR28027:SF2">
    <property type="entry name" value="TRANSCRIPTIONAL REGULATOR MIT1"/>
    <property type="match status" value="1"/>
</dbReference>
<dbReference type="GO" id="GO:0003677">
    <property type="term" value="F:DNA binding"/>
    <property type="evidence" value="ECO:0007669"/>
    <property type="project" value="TreeGrafter"/>
</dbReference>
<feature type="non-terminal residue" evidence="2">
    <location>
        <position position="642"/>
    </location>
</feature>
<reference evidence="2" key="1">
    <citation type="submission" date="2021-06" db="EMBL/GenBank/DDBJ databases">
        <authorList>
            <person name="Kallberg Y."/>
            <person name="Tangrot J."/>
            <person name="Rosling A."/>
        </authorList>
    </citation>
    <scope>NUCLEOTIDE SEQUENCE</scope>
    <source>
        <strain evidence="2">MT106</strain>
    </source>
</reference>
<keyword evidence="3" id="KW-1185">Reference proteome</keyword>
<dbReference type="AlphaFoldDB" id="A0A9N9BQV6"/>
<feature type="compositionally biased region" description="Polar residues" evidence="1">
    <location>
        <begin position="633"/>
        <end position="642"/>
    </location>
</feature>